<dbReference type="PROSITE" id="PS00292">
    <property type="entry name" value="CYCLINS"/>
    <property type="match status" value="1"/>
</dbReference>
<dbReference type="Pfam" id="PF00134">
    <property type="entry name" value="Cyclin_N"/>
    <property type="match status" value="1"/>
</dbReference>
<dbReference type="InterPro" id="IPR039361">
    <property type="entry name" value="Cyclin"/>
</dbReference>
<evidence type="ECO:0000259" key="5">
    <source>
        <dbReference type="Pfam" id="PF00134"/>
    </source>
</evidence>
<feature type="domain" description="Cyclin N-terminal" evidence="5">
    <location>
        <begin position="40"/>
        <end position="142"/>
    </location>
</feature>
<dbReference type="PANTHER" id="PTHR10177">
    <property type="entry name" value="CYCLINS"/>
    <property type="match status" value="1"/>
</dbReference>
<protein>
    <recommendedName>
        <fullName evidence="5">Cyclin N-terminal domain-containing protein</fullName>
    </recommendedName>
</protein>
<evidence type="ECO:0000256" key="2">
    <source>
        <dbReference type="ARBA" id="ARBA00022618"/>
    </source>
</evidence>
<keyword evidence="3" id="KW-0195">Cyclin</keyword>
<evidence type="ECO:0000256" key="4">
    <source>
        <dbReference type="ARBA" id="ARBA00023306"/>
    </source>
</evidence>
<proteinExistence type="inferred from homology"/>
<dbReference type="Proteomes" id="UP000287124">
    <property type="component" value="Unassembled WGS sequence"/>
</dbReference>
<sequence>MTHHDQSLASEEAFRLNPSIRQEIIARELSCLVRDEYLEDIMQHREYMEHQTLPDTAFIDKQPEIQWSMRSSLMDFLVKVHATFELLPETLFLAVNLLDRYCSKRYVNRIQYPLLGCTALLISAKYNDEKRRIPKIHQLKAMC</sequence>
<reference evidence="6 7" key="1">
    <citation type="submission" date="2017-06" db="EMBL/GenBank/DDBJ databases">
        <title>Comparative genomic analysis of Ambrosia Fusariam Clade fungi.</title>
        <authorList>
            <person name="Stajich J.E."/>
            <person name="Carrillo J."/>
            <person name="Kijimoto T."/>
            <person name="Eskalen A."/>
            <person name="O'Donnell K."/>
            <person name="Kasson M."/>
        </authorList>
    </citation>
    <scope>NUCLEOTIDE SEQUENCE [LARGE SCALE GENOMIC DNA]</scope>
    <source>
        <strain evidence="6 7">UCR1854</strain>
    </source>
</reference>
<dbReference type="GO" id="GO:0051301">
    <property type="term" value="P:cell division"/>
    <property type="evidence" value="ECO:0007669"/>
    <property type="project" value="UniProtKB-KW"/>
</dbReference>
<keyword evidence="4" id="KW-0131">Cell cycle</keyword>
<name>A0A430KYR5_9HYPO</name>
<comment type="caution">
    <text evidence="6">The sequence shown here is derived from an EMBL/GenBank/DDBJ whole genome shotgun (WGS) entry which is preliminary data.</text>
</comment>
<keyword evidence="7" id="KW-1185">Reference proteome</keyword>
<evidence type="ECO:0000313" key="7">
    <source>
        <dbReference type="Proteomes" id="UP000287124"/>
    </source>
</evidence>
<dbReference type="GO" id="GO:0051726">
    <property type="term" value="P:regulation of cell cycle"/>
    <property type="evidence" value="ECO:0007669"/>
    <property type="project" value="UniProtKB-ARBA"/>
</dbReference>
<dbReference type="AlphaFoldDB" id="A0A430KYR5"/>
<feature type="non-terminal residue" evidence="6">
    <location>
        <position position="143"/>
    </location>
</feature>
<dbReference type="InterPro" id="IPR006671">
    <property type="entry name" value="Cyclin_N"/>
</dbReference>
<dbReference type="FunFam" id="1.10.472.10:FF:000010">
    <property type="entry name" value="G1/S-specific cyclin Cln1"/>
    <property type="match status" value="1"/>
</dbReference>
<keyword evidence="2" id="KW-0132">Cell division</keyword>
<dbReference type="GO" id="GO:0044843">
    <property type="term" value="P:cell cycle G1/S phase transition"/>
    <property type="evidence" value="ECO:0007669"/>
    <property type="project" value="UniProtKB-ARBA"/>
</dbReference>
<dbReference type="GO" id="GO:0016538">
    <property type="term" value="F:cyclin-dependent protein serine/threonine kinase regulator activity"/>
    <property type="evidence" value="ECO:0007669"/>
    <property type="project" value="UniProtKB-ARBA"/>
</dbReference>
<evidence type="ECO:0000256" key="3">
    <source>
        <dbReference type="ARBA" id="ARBA00023127"/>
    </source>
</evidence>
<comment type="similarity">
    <text evidence="1">Belongs to the cyclin family.</text>
</comment>
<dbReference type="InterPro" id="IPR036915">
    <property type="entry name" value="Cyclin-like_sf"/>
</dbReference>
<gene>
    <name evidence="6" type="ORF">BHE90_017014</name>
</gene>
<evidence type="ECO:0000256" key="1">
    <source>
        <dbReference type="ARBA" id="ARBA00008742"/>
    </source>
</evidence>
<dbReference type="EMBL" id="MIKF01000771">
    <property type="protein sequence ID" value="RTE68608.1"/>
    <property type="molecule type" value="Genomic_DNA"/>
</dbReference>
<dbReference type="InterPro" id="IPR048258">
    <property type="entry name" value="Cyclins_cyclin-box"/>
</dbReference>
<accession>A0A430KYR5</accession>
<evidence type="ECO:0000313" key="6">
    <source>
        <dbReference type="EMBL" id="RTE68608.1"/>
    </source>
</evidence>
<organism evidence="6 7">
    <name type="scientific">Fusarium euwallaceae</name>
    <dbReference type="NCBI Taxonomy" id="1147111"/>
    <lineage>
        <taxon>Eukaryota</taxon>
        <taxon>Fungi</taxon>
        <taxon>Dikarya</taxon>
        <taxon>Ascomycota</taxon>
        <taxon>Pezizomycotina</taxon>
        <taxon>Sordariomycetes</taxon>
        <taxon>Hypocreomycetidae</taxon>
        <taxon>Hypocreales</taxon>
        <taxon>Nectriaceae</taxon>
        <taxon>Fusarium</taxon>
        <taxon>Fusarium solani species complex</taxon>
    </lineage>
</organism>
<dbReference type="Gene3D" id="1.10.472.10">
    <property type="entry name" value="Cyclin-like"/>
    <property type="match status" value="1"/>
</dbReference>
<dbReference type="SUPFAM" id="SSF47954">
    <property type="entry name" value="Cyclin-like"/>
    <property type="match status" value="1"/>
</dbReference>